<evidence type="ECO:0000256" key="9">
    <source>
        <dbReference type="SAM" id="Phobius"/>
    </source>
</evidence>
<proteinExistence type="predicted"/>
<evidence type="ECO:0000256" key="6">
    <source>
        <dbReference type="ARBA" id="ARBA00022777"/>
    </source>
</evidence>
<dbReference type="PANTHER" id="PTHR24421:SF10">
    <property type="entry name" value="NITRATE_NITRITE SENSOR PROTEIN NARQ"/>
    <property type="match status" value="1"/>
</dbReference>
<dbReference type="GO" id="GO:0016020">
    <property type="term" value="C:membrane"/>
    <property type="evidence" value="ECO:0007669"/>
    <property type="project" value="InterPro"/>
</dbReference>
<dbReference type="InterPro" id="IPR050482">
    <property type="entry name" value="Sensor_HK_TwoCompSys"/>
</dbReference>
<feature type="domain" description="Histidine kinase" evidence="10">
    <location>
        <begin position="176"/>
        <end position="262"/>
    </location>
</feature>
<dbReference type="GO" id="GO:0046983">
    <property type="term" value="F:protein dimerization activity"/>
    <property type="evidence" value="ECO:0007669"/>
    <property type="project" value="InterPro"/>
</dbReference>
<dbReference type="AlphaFoldDB" id="A0A1D7QFR4"/>
<keyword evidence="9" id="KW-0812">Transmembrane</keyword>
<dbReference type="KEGG" id="psty:BFS30_10225"/>
<accession>A0A1D7QFR4</accession>
<keyword evidence="9" id="KW-1133">Transmembrane helix</keyword>
<keyword evidence="3" id="KW-0597">Phosphoprotein</keyword>
<dbReference type="OrthoDB" id="5401121at2"/>
<keyword evidence="6" id="KW-0418">Kinase</keyword>
<dbReference type="GO" id="GO:0005524">
    <property type="term" value="F:ATP binding"/>
    <property type="evidence" value="ECO:0007669"/>
    <property type="project" value="UniProtKB-KW"/>
</dbReference>
<name>A0A1D7QFR4_9SPHI</name>
<comment type="catalytic activity">
    <reaction evidence="1">
        <text>ATP + protein L-histidine = ADP + protein N-phospho-L-histidine.</text>
        <dbReference type="EC" id="2.7.13.3"/>
    </reaction>
</comment>
<dbReference type="InterPro" id="IPR005467">
    <property type="entry name" value="His_kinase_dom"/>
</dbReference>
<evidence type="ECO:0000256" key="4">
    <source>
        <dbReference type="ARBA" id="ARBA00022679"/>
    </source>
</evidence>
<keyword evidence="4" id="KW-0808">Transferase</keyword>
<dbReference type="EC" id="2.7.13.3" evidence="2"/>
<dbReference type="PROSITE" id="PS50109">
    <property type="entry name" value="HIS_KIN"/>
    <property type="match status" value="1"/>
</dbReference>
<feature type="transmembrane region" description="Helical" evidence="9">
    <location>
        <begin position="12"/>
        <end position="34"/>
    </location>
</feature>
<dbReference type="Gene3D" id="1.20.5.1930">
    <property type="match status" value="1"/>
</dbReference>
<keyword evidence="8" id="KW-0902">Two-component regulatory system</keyword>
<dbReference type="RefSeq" id="WP_069379200.1">
    <property type="nucleotide sequence ID" value="NZ_CP017141.1"/>
</dbReference>
<dbReference type="Gene3D" id="3.30.565.10">
    <property type="entry name" value="Histidine kinase-like ATPase, C-terminal domain"/>
    <property type="match status" value="1"/>
</dbReference>
<dbReference type="GO" id="GO:0000155">
    <property type="term" value="F:phosphorelay sensor kinase activity"/>
    <property type="evidence" value="ECO:0007669"/>
    <property type="project" value="InterPro"/>
</dbReference>
<dbReference type="SMART" id="SM00387">
    <property type="entry name" value="HATPase_c"/>
    <property type="match status" value="1"/>
</dbReference>
<dbReference type="Pfam" id="PF02518">
    <property type="entry name" value="HATPase_c"/>
    <property type="match status" value="1"/>
</dbReference>
<evidence type="ECO:0000256" key="5">
    <source>
        <dbReference type="ARBA" id="ARBA00022741"/>
    </source>
</evidence>
<dbReference type="InterPro" id="IPR011712">
    <property type="entry name" value="Sig_transdc_His_kin_sub3_dim/P"/>
</dbReference>
<keyword evidence="9" id="KW-0472">Membrane</keyword>
<keyword evidence="5" id="KW-0547">Nucleotide-binding</keyword>
<evidence type="ECO:0000256" key="7">
    <source>
        <dbReference type="ARBA" id="ARBA00022840"/>
    </source>
</evidence>
<evidence type="ECO:0000313" key="12">
    <source>
        <dbReference type="Proteomes" id="UP000094313"/>
    </source>
</evidence>
<dbReference type="InterPro" id="IPR003594">
    <property type="entry name" value="HATPase_dom"/>
</dbReference>
<dbReference type="CDD" id="cd16917">
    <property type="entry name" value="HATPase_UhpB-NarQ-NarX-like"/>
    <property type="match status" value="1"/>
</dbReference>
<evidence type="ECO:0000256" key="1">
    <source>
        <dbReference type="ARBA" id="ARBA00000085"/>
    </source>
</evidence>
<dbReference type="EMBL" id="CP017141">
    <property type="protein sequence ID" value="AOM77510.1"/>
    <property type="molecule type" value="Genomic_DNA"/>
</dbReference>
<keyword evidence="7" id="KW-0067">ATP-binding</keyword>
<organism evidence="11 12">
    <name type="scientific">Pedobacter steynii</name>
    <dbReference type="NCBI Taxonomy" id="430522"/>
    <lineage>
        <taxon>Bacteria</taxon>
        <taxon>Pseudomonadati</taxon>
        <taxon>Bacteroidota</taxon>
        <taxon>Sphingobacteriia</taxon>
        <taxon>Sphingobacteriales</taxon>
        <taxon>Sphingobacteriaceae</taxon>
        <taxon>Pedobacter</taxon>
    </lineage>
</organism>
<keyword evidence="12" id="KW-1185">Reference proteome</keyword>
<dbReference type="Proteomes" id="UP000094313">
    <property type="component" value="Chromosome"/>
</dbReference>
<sequence length="262" mass="29996">MATQEGIDVYFFMFTGMLVMFLLSAAVVVLFFVYQKKFYNQQVQLKETEADYQRKLTRNNIEKIEEERRRVAKDLHDEVGSIFSTLGMKIIQFEKKHHATSGSIELIKESKLLVDKGIMSVRRISHNMIPNELEMFGIAAAIEELCFQIEGSDDLEVDFDSQGLDKCGNQEIELALYRITQELISNTVKHAAAQHVEIKLLCNNGEIRYDYKDDGIGFDHEQIRRGLGLHNITNRVEMNGGDLSYHTAQKGFGISIHFPVKI</sequence>
<evidence type="ECO:0000256" key="3">
    <source>
        <dbReference type="ARBA" id="ARBA00022553"/>
    </source>
</evidence>
<dbReference type="PANTHER" id="PTHR24421">
    <property type="entry name" value="NITRATE/NITRITE SENSOR PROTEIN NARX-RELATED"/>
    <property type="match status" value="1"/>
</dbReference>
<reference evidence="11 12" key="1">
    <citation type="submission" date="2016-08" db="EMBL/GenBank/DDBJ databases">
        <authorList>
            <person name="Seilhamer J.J."/>
        </authorList>
    </citation>
    <scope>NUCLEOTIDE SEQUENCE [LARGE SCALE GENOMIC DNA]</scope>
    <source>
        <strain evidence="11 12">DX4</strain>
    </source>
</reference>
<evidence type="ECO:0000313" key="11">
    <source>
        <dbReference type="EMBL" id="AOM77510.1"/>
    </source>
</evidence>
<dbReference type="InterPro" id="IPR036890">
    <property type="entry name" value="HATPase_C_sf"/>
</dbReference>
<evidence type="ECO:0000256" key="8">
    <source>
        <dbReference type="ARBA" id="ARBA00023012"/>
    </source>
</evidence>
<gene>
    <name evidence="11" type="ORF">BFS30_10225</name>
</gene>
<protein>
    <recommendedName>
        <fullName evidence="2">histidine kinase</fullName>
        <ecNumber evidence="2">2.7.13.3</ecNumber>
    </recommendedName>
</protein>
<dbReference type="Pfam" id="PF07730">
    <property type="entry name" value="HisKA_3"/>
    <property type="match status" value="1"/>
</dbReference>
<evidence type="ECO:0000256" key="2">
    <source>
        <dbReference type="ARBA" id="ARBA00012438"/>
    </source>
</evidence>
<evidence type="ECO:0000259" key="10">
    <source>
        <dbReference type="PROSITE" id="PS50109"/>
    </source>
</evidence>
<dbReference type="SUPFAM" id="SSF55874">
    <property type="entry name" value="ATPase domain of HSP90 chaperone/DNA topoisomerase II/histidine kinase"/>
    <property type="match status" value="1"/>
</dbReference>